<accession>A0ACB8D3V0</accession>
<dbReference type="EMBL" id="CM023472">
    <property type="protein sequence ID" value="KAH7959073.1"/>
    <property type="molecule type" value="Genomic_DNA"/>
</dbReference>
<organism evidence="1 2">
    <name type="scientific">Dermacentor silvarum</name>
    <name type="common">Tick</name>
    <dbReference type="NCBI Taxonomy" id="543639"/>
    <lineage>
        <taxon>Eukaryota</taxon>
        <taxon>Metazoa</taxon>
        <taxon>Ecdysozoa</taxon>
        <taxon>Arthropoda</taxon>
        <taxon>Chelicerata</taxon>
        <taxon>Arachnida</taxon>
        <taxon>Acari</taxon>
        <taxon>Parasitiformes</taxon>
        <taxon>Ixodida</taxon>
        <taxon>Ixodoidea</taxon>
        <taxon>Ixodidae</taxon>
        <taxon>Rhipicephalinae</taxon>
        <taxon>Dermacentor</taxon>
    </lineage>
</organism>
<keyword evidence="2" id="KW-1185">Reference proteome</keyword>
<proteinExistence type="predicted"/>
<protein>
    <submittedName>
        <fullName evidence="1">Uncharacterized protein</fullName>
    </submittedName>
</protein>
<name>A0ACB8D3V0_DERSI</name>
<gene>
    <name evidence="1" type="ORF">HPB49_008080</name>
</gene>
<dbReference type="Proteomes" id="UP000821865">
    <property type="component" value="Chromosome 3"/>
</dbReference>
<evidence type="ECO:0000313" key="1">
    <source>
        <dbReference type="EMBL" id="KAH7959073.1"/>
    </source>
</evidence>
<sequence length="214" mass="24142">MKVGVAAQLFREAPAAIRHLVERKKLPPEAGTTAWFFETIFKWYTIMTARHHVVALSLLNKIRYEEAISTLKLAVEVVESLGIGIKKVWKPCQAGVVMSTAVVLQLHDILLKKRGYTFFLTGRLAQDCLDNLFSVIRIISSVPSAYDVKNALKIVSVSQFLKDSCREALRFSAKYERRKTRQEAGETTPVAAKRPCKPSIPEDLQKRVARPYVV</sequence>
<reference evidence="1" key="1">
    <citation type="submission" date="2020-05" db="EMBL/GenBank/DDBJ databases">
        <title>Large-scale comparative analyses of tick genomes elucidate their genetic diversity and vector capacities.</title>
        <authorList>
            <person name="Jia N."/>
            <person name="Wang J."/>
            <person name="Shi W."/>
            <person name="Du L."/>
            <person name="Sun Y."/>
            <person name="Zhan W."/>
            <person name="Jiang J."/>
            <person name="Wang Q."/>
            <person name="Zhang B."/>
            <person name="Ji P."/>
            <person name="Sakyi L.B."/>
            <person name="Cui X."/>
            <person name="Yuan T."/>
            <person name="Jiang B."/>
            <person name="Yang W."/>
            <person name="Lam T.T.-Y."/>
            <person name="Chang Q."/>
            <person name="Ding S."/>
            <person name="Wang X."/>
            <person name="Zhu J."/>
            <person name="Ruan X."/>
            <person name="Zhao L."/>
            <person name="Wei J."/>
            <person name="Que T."/>
            <person name="Du C."/>
            <person name="Cheng J."/>
            <person name="Dai P."/>
            <person name="Han X."/>
            <person name="Huang E."/>
            <person name="Gao Y."/>
            <person name="Liu J."/>
            <person name="Shao H."/>
            <person name="Ye R."/>
            <person name="Li L."/>
            <person name="Wei W."/>
            <person name="Wang X."/>
            <person name="Wang C."/>
            <person name="Yang T."/>
            <person name="Huo Q."/>
            <person name="Li W."/>
            <person name="Guo W."/>
            <person name="Chen H."/>
            <person name="Zhou L."/>
            <person name="Ni X."/>
            <person name="Tian J."/>
            <person name="Zhou Y."/>
            <person name="Sheng Y."/>
            <person name="Liu T."/>
            <person name="Pan Y."/>
            <person name="Xia L."/>
            <person name="Li J."/>
            <person name="Zhao F."/>
            <person name="Cao W."/>
        </authorList>
    </citation>
    <scope>NUCLEOTIDE SEQUENCE</scope>
    <source>
        <strain evidence="1">Dsil-2018</strain>
    </source>
</reference>
<evidence type="ECO:0000313" key="2">
    <source>
        <dbReference type="Proteomes" id="UP000821865"/>
    </source>
</evidence>
<comment type="caution">
    <text evidence="1">The sequence shown here is derived from an EMBL/GenBank/DDBJ whole genome shotgun (WGS) entry which is preliminary data.</text>
</comment>